<dbReference type="KEGG" id="ehx:EMIHUDRAFT_453068"/>
<dbReference type="STRING" id="2903.R1BHC7"/>
<dbReference type="PANTHER" id="PTHR23138:SF87">
    <property type="entry name" value="E3 SUMO-PROTEIN LIGASE RANBP2"/>
    <property type="match status" value="1"/>
</dbReference>
<evidence type="ECO:0000313" key="3">
    <source>
        <dbReference type="EnsemblProtists" id="EOD08670"/>
    </source>
</evidence>
<dbReference type="CDD" id="cd13179">
    <property type="entry name" value="RanBD_RanBP1"/>
    <property type="match status" value="1"/>
</dbReference>
<dbReference type="Proteomes" id="UP000013827">
    <property type="component" value="Unassembled WGS sequence"/>
</dbReference>
<accession>A0A0D3IBN5</accession>
<dbReference type="GO" id="GO:0006913">
    <property type="term" value="P:nucleocytoplasmic transport"/>
    <property type="evidence" value="ECO:0007669"/>
    <property type="project" value="InterPro"/>
</dbReference>
<dbReference type="PANTHER" id="PTHR23138">
    <property type="entry name" value="RAN BINDING PROTEIN"/>
    <property type="match status" value="1"/>
</dbReference>
<dbReference type="EnsemblProtists" id="EOD08757">
    <property type="protein sequence ID" value="EOD08757"/>
    <property type="gene ID" value="EMIHUDRAFT_452973"/>
</dbReference>
<dbReference type="KEGG" id="ehx:EMIHUDRAFT_452973"/>
<dbReference type="Gene3D" id="2.30.29.30">
    <property type="entry name" value="Pleckstrin-homology domain (PH domain)/Phosphotyrosine-binding domain (PTB)"/>
    <property type="match status" value="1"/>
</dbReference>
<dbReference type="eggNOG" id="KOG0864">
    <property type="taxonomic scope" value="Eukaryota"/>
</dbReference>
<dbReference type="SUPFAM" id="SSF50729">
    <property type="entry name" value="PH domain-like"/>
    <property type="match status" value="1"/>
</dbReference>
<dbReference type="GO" id="GO:0005737">
    <property type="term" value="C:cytoplasm"/>
    <property type="evidence" value="ECO:0007669"/>
    <property type="project" value="TreeGrafter"/>
</dbReference>
<evidence type="ECO:0000256" key="1">
    <source>
        <dbReference type="SAM" id="MobiDB-lite"/>
    </source>
</evidence>
<feature type="compositionally biased region" description="Low complexity" evidence="1">
    <location>
        <begin position="204"/>
        <end position="227"/>
    </location>
</feature>
<dbReference type="EnsemblProtists" id="EOD08670">
    <property type="protein sequence ID" value="EOD08670"/>
    <property type="gene ID" value="EMIHUDRAFT_453068"/>
</dbReference>
<feature type="compositionally biased region" description="Pro residues" evidence="1">
    <location>
        <begin position="19"/>
        <end position="29"/>
    </location>
</feature>
<sequence>MAEASPQPEPPKQEAEAPAPAPAEAPAPAPAGGEEDDNAPAPEEEANVEFTPLVKLDEVKTTTGEDEEEVLFKMRAKLFRWESDSWEKEVKLWKERGTGDVRFLQHKETKKVRLLMRREKTMKICANFFVVPTISLAENAGSDRSWVWQCHDYSEGRDGTTETQYSTLAIRFANSENAQKFKEEFEKAKEANKAAGMSGEATGAAPAAAAPEEAPAKEAAPAADAKE</sequence>
<organism evidence="3 4">
    <name type="scientific">Emiliania huxleyi (strain CCMP1516)</name>
    <dbReference type="NCBI Taxonomy" id="280463"/>
    <lineage>
        <taxon>Eukaryota</taxon>
        <taxon>Haptista</taxon>
        <taxon>Haptophyta</taxon>
        <taxon>Prymnesiophyceae</taxon>
        <taxon>Isochrysidales</taxon>
        <taxon>Noelaerhabdaceae</taxon>
        <taxon>Emiliania</taxon>
    </lineage>
</organism>
<feature type="region of interest" description="Disordered" evidence="1">
    <location>
        <begin position="185"/>
        <end position="227"/>
    </location>
</feature>
<dbReference type="PROSITE" id="PS50196">
    <property type="entry name" value="RANBD1"/>
    <property type="match status" value="1"/>
</dbReference>
<dbReference type="InterPro" id="IPR000156">
    <property type="entry name" value="Ran_bind_dom"/>
</dbReference>
<dbReference type="GO" id="GO:0005096">
    <property type="term" value="F:GTPase activator activity"/>
    <property type="evidence" value="ECO:0007669"/>
    <property type="project" value="TreeGrafter"/>
</dbReference>
<dbReference type="GO" id="GO:0005643">
    <property type="term" value="C:nuclear pore"/>
    <property type="evidence" value="ECO:0007669"/>
    <property type="project" value="TreeGrafter"/>
</dbReference>
<dbReference type="RefSeq" id="XP_005761186.1">
    <property type="nucleotide sequence ID" value="XM_005761129.1"/>
</dbReference>
<evidence type="ECO:0000259" key="2">
    <source>
        <dbReference type="PROSITE" id="PS50196"/>
    </source>
</evidence>
<dbReference type="InterPro" id="IPR011993">
    <property type="entry name" value="PH-like_dom_sf"/>
</dbReference>
<keyword evidence="4" id="KW-1185">Reference proteome</keyword>
<name>A0A0D3IBN5_EMIH1</name>
<dbReference type="PaxDb" id="2903-EOD08670"/>
<evidence type="ECO:0000313" key="4">
    <source>
        <dbReference type="Proteomes" id="UP000013827"/>
    </source>
</evidence>
<reference evidence="4" key="1">
    <citation type="journal article" date="2013" name="Nature">
        <title>Pan genome of the phytoplankton Emiliania underpins its global distribution.</title>
        <authorList>
            <person name="Read B.A."/>
            <person name="Kegel J."/>
            <person name="Klute M.J."/>
            <person name="Kuo A."/>
            <person name="Lefebvre S.C."/>
            <person name="Maumus F."/>
            <person name="Mayer C."/>
            <person name="Miller J."/>
            <person name="Monier A."/>
            <person name="Salamov A."/>
            <person name="Young J."/>
            <person name="Aguilar M."/>
            <person name="Claverie J.M."/>
            <person name="Frickenhaus S."/>
            <person name="Gonzalez K."/>
            <person name="Herman E.K."/>
            <person name="Lin Y.C."/>
            <person name="Napier J."/>
            <person name="Ogata H."/>
            <person name="Sarno A.F."/>
            <person name="Shmutz J."/>
            <person name="Schroeder D."/>
            <person name="de Vargas C."/>
            <person name="Verret F."/>
            <person name="von Dassow P."/>
            <person name="Valentin K."/>
            <person name="Van de Peer Y."/>
            <person name="Wheeler G."/>
            <person name="Dacks J.B."/>
            <person name="Delwiche C.F."/>
            <person name="Dyhrman S.T."/>
            <person name="Glockner G."/>
            <person name="John U."/>
            <person name="Richards T."/>
            <person name="Worden A.Z."/>
            <person name="Zhang X."/>
            <person name="Grigoriev I.V."/>
            <person name="Allen A.E."/>
            <person name="Bidle K."/>
            <person name="Borodovsky M."/>
            <person name="Bowler C."/>
            <person name="Brownlee C."/>
            <person name="Cock J.M."/>
            <person name="Elias M."/>
            <person name="Gladyshev V.N."/>
            <person name="Groth M."/>
            <person name="Guda C."/>
            <person name="Hadaegh A."/>
            <person name="Iglesias-Rodriguez M.D."/>
            <person name="Jenkins J."/>
            <person name="Jones B.M."/>
            <person name="Lawson T."/>
            <person name="Leese F."/>
            <person name="Lindquist E."/>
            <person name="Lobanov A."/>
            <person name="Lomsadze A."/>
            <person name="Malik S.B."/>
            <person name="Marsh M.E."/>
            <person name="Mackinder L."/>
            <person name="Mock T."/>
            <person name="Mueller-Roeber B."/>
            <person name="Pagarete A."/>
            <person name="Parker M."/>
            <person name="Probert I."/>
            <person name="Quesneville H."/>
            <person name="Raines C."/>
            <person name="Rensing S.A."/>
            <person name="Riano-Pachon D.M."/>
            <person name="Richier S."/>
            <person name="Rokitta S."/>
            <person name="Shiraiwa Y."/>
            <person name="Soanes D.M."/>
            <person name="van der Giezen M."/>
            <person name="Wahlund T.M."/>
            <person name="Williams B."/>
            <person name="Wilson W."/>
            <person name="Wolfe G."/>
            <person name="Wurch L.L."/>
        </authorList>
    </citation>
    <scope>NUCLEOTIDE SEQUENCE</scope>
</reference>
<dbReference type="GeneID" id="17254677"/>
<dbReference type="AlphaFoldDB" id="A0A0D3IBN5"/>
<feature type="compositionally biased region" description="Acidic residues" evidence="1">
    <location>
        <begin position="33"/>
        <end position="47"/>
    </location>
</feature>
<feature type="region of interest" description="Disordered" evidence="1">
    <location>
        <begin position="1"/>
        <end position="51"/>
    </location>
</feature>
<reference evidence="3" key="2">
    <citation type="submission" date="2024-10" db="UniProtKB">
        <authorList>
            <consortium name="EnsemblProtists"/>
        </authorList>
    </citation>
    <scope>IDENTIFICATION</scope>
</reference>
<dbReference type="Pfam" id="PF00638">
    <property type="entry name" value="Ran_BP1"/>
    <property type="match status" value="1"/>
</dbReference>
<dbReference type="OMA" id="NFKDSFM"/>
<dbReference type="InterPro" id="IPR045255">
    <property type="entry name" value="RanBP1-like"/>
</dbReference>
<dbReference type="GeneID" id="17254980"/>
<dbReference type="RefSeq" id="XP_005761099.1">
    <property type="nucleotide sequence ID" value="XM_005761042.1"/>
</dbReference>
<dbReference type="HOGENOM" id="CLU_067861_2_0_1"/>
<protein>
    <recommendedName>
        <fullName evidence="2">RanBD1 domain-containing protein</fullName>
    </recommendedName>
</protein>
<feature type="domain" description="RanBD1" evidence="2">
    <location>
        <begin position="49"/>
        <end position="194"/>
    </location>
</feature>
<dbReference type="InterPro" id="IPR045256">
    <property type="entry name" value="RanBP1_RanBD"/>
</dbReference>
<dbReference type="FunFam" id="2.30.29.30:FF:000312">
    <property type="entry name" value="Ran binding protein 1"/>
    <property type="match status" value="1"/>
</dbReference>
<proteinExistence type="predicted"/>
<dbReference type="SMART" id="SM00160">
    <property type="entry name" value="RanBD"/>
    <property type="match status" value="1"/>
</dbReference>